<dbReference type="GO" id="GO:0004674">
    <property type="term" value="F:protein serine/threonine kinase activity"/>
    <property type="evidence" value="ECO:0007669"/>
    <property type="project" value="UniProtKB-KW"/>
</dbReference>
<dbReference type="GO" id="GO:0005524">
    <property type="term" value="F:ATP binding"/>
    <property type="evidence" value="ECO:0007669"/>
    <property type="project" value="UniProtKB-KW"/>
</dbReference>
<reference evidence="7 8" key="2">
    <citation type="submission" date="2018-10" db="EMBL/GenBank/DDBJ databases">
        <authorList>
            <consortium name="Pathogen Informatics"/>
        </authorList>
    </citation>
    <scope>NUCLEOTIDE SEQUENCE [LARGE SCALE GENOMIC DNA]</scope>
</reference>
<keyword evidence="4" id="KW-0418">Kinase</keyword>
<dbReference type="GO" id="GO:0035556">
    <property type="term" value="P:intracellular signal transduction"/>
    <property type="evidence" value="ECO:0007669"/>
    <property type="project" value="TreeGrafter"/>
</dbReference>
<protein>
    <submittedName>
        <fullName evidence="9">Protein kinase domain-containing protein</fullName>
    </submittedName>
</protein>
<dbReference type="Gene3D" id="1.10.510.10">
    <property type="entry name" value="Transferase(Phosphotransferase) domain 1"/>
    <property type="match status" value="1"/>
</dbReference>
<evidence type="ECO:0000256" key="1">
    <source>
        <dbReference type="ARBA" id="ARBA00022527"/>
    </source>
</evidence>
<dbReference type="Proteomes" id="UP000274131">
    <property type="component" value="Unassembled WGS sequence"/>
</dbReference>
<feature type="domain" description="Protein kinase" evidence="6">
    <location>
        <begin position="1"/>
        <end position="173"/>
    </location>
</feature>
<dbReference type="AlphaFoldDB" id="A0A0N4VLL0"/>
<dbReference type="SUPFAM" id="SSF56112">
    <property type="entry name" value="Protein kinase-like (PK-like)"/>
    <property type="match status" value="1"/>
</dbReference>
<organism evidence="9">
    <name type="scientific">Enterobius vermicularis</name>
    <name type="common">Human pinworm</name>
    <dbReference type="NCBI Taxonomy" id="51028"/>
    <lineage>
        <taxon>Eukaryota</taxon>
        <taxon>Metazoa</taxon>
        <taxon>Ecdysozoa</taxon>
        <taxon>Nematoda</taxon>
        <taxon>Chromadorea</taxon>
        <taxon>Rhabditida</taxon>
        <taxon>Spirurina</taxon>
        <taxon>Oxyuridomorpha</taxon>
        <taxon>Oxyuroidea</taxon>
        <taxon>Oxyuridae</taxon>
        <taxon>Enterobius</taxon>
    </lineage>
</organism>
<keyword evidence="5" id="KW-0067">ATP-binding</keyword>
<dbReference type="PROSITE" id="PS50011">
    <property type="entry name" value="PROTEIN_KINASE_DOM"/>
    <property type="match status" value="1"/>
</dbReference>
<dbReference type="EMBL" id="UXUI01011528">
    <property type="protein sequence ID" value="VDD96305.1"/>
    <property type="molecule type" value="Genomic_DNA"/>
</dbReference>
<evidence type="ECO:0000259" key="6">
    <source>
        <dbReference type="PROSITE" id="PS50011"/>
    </source>
</evidence>
<keyword evidence="2" id="KW-0808">Transferase</keyword>
<evidence type="ECO:0000256" key="2">
    <source>
        <dbReference type="ARBA" id="ARBA00022679"/>
    </source>
</evidence>
<evidence type="ECO:0000313" key="9">
    <source>
        <dbReference type="WBParaSite" id="EVEC_0001177801-mRNA-1"/>
    </source>
</evidence>
<dbReference type="OrthoDB" id="6070751at2759"/>
<dbReference type="WBParaSite" id="EVEC_0001177801-mRNA-1">
    <property type="protein sequence ID" value="EVEC_0001177801-mRNA-1"/>
    <property type="gene ID" value="EVEC_0001177801"/>
</dbReference>
<dbReference type="STRING" id="51028.A0A0N4VLL0"/>
<dbReference type="SMART" id="SM00220">
    <property type="entry name" value="S_TKc"/>
    <property type="match status" value="1"/>
</dbReference>
<dbReference type="InterPro" id="IPR000719">
    <property type="entry name" value="Prot_kinase_dom"/>
</dbReference>
<sequence>MLLDGLSPSFSQKNNEDQVRSFIRQLLLALKCLHDKKIAHLDLRPEVLLLRDDRLLLADFGQSRRLHKGKIIANITGSPEFVSPEIAAGIPVTLASDMWSIGALTYVLLSGISPFLGDNDQETVRNVLLGNYSLGRKELADVSDLAKTFISQLLTVNIRNRMTVDDALLHPWISAPCSSVTSVTPSLTPDAVKEFKYRHKWLVRFLSGNCYLDEQQKLVDRRGGR</sequence>
<evidence type="ECO:0000313" key="7">
    <source>
        <dbReference type="EMBL" id="VDD96305.1"/>
    </source>
</evidence>
<accession>A0A0N4VLL0</accession>
<proteinExistence type="predicted"/>
<keyword evidence="3" id="KW-0547">Nucleotide-binding</keyword>
<dbReference type="InterPro" id="IPR011009">
    <property type="entry name" value="Kinase-like_dom_sf"/>
</dbReference>
<dbReference type="PANTHER" id="PTHR24342:SF14">
    <property type="entry name" value="DEATH-ASSOCIATED PROTEIN KINASE DAPK-1"/>
    <property type="match status" value="1"/>
</dbReference>
<keyword evidence="1" id="KW-0723">Serine/threonine-protein kinase</keyword>
<dbReference type="Pfam" id="PF00069">
    <property type="entry name" value="Pkinase"/>
    <property type="match status" value="1"/>
</dbReference>
<evidence type="ECO:0000256" key="4">
    <source>
        <dbReference type="ARBA" id="ARBA00022777"/>
    </source>
</evidence>
<dbReference type="GO" id="GO:0005634">
    <property type="term" value="C:nucleus"/>
    <property type="evidence" value="ECO:0007669"/>
    <property type="project" value="TreeGrafter"/>
</dbReference>
<reference evidence="9" key="1">
    <citation type="submission" date="2017-02" db="UniProtKB">
        <authorList>
            <consortium name="WormBaseParasite"/>
        </authorList>
    </citation>
    <scope>IDENTIFICATION</scope>
</reference>
<dbReference type="GO" id="GO:0043065">
    <property type="term" value="P:positive regulation of apoptotic process"/>
    <property type="evidence" value="ECO:0007669"/>
    <property type="project" value="TreeGrafter"/>
</dbReference>
<keyword evidence="8" id="KW-1185">Reference proteome</keyword>
<evidence type="ECO:0000313" key="8">
    <source>
        <dbReference type="Proteomes" id="UP000274131"/>
    </source>
</evidence>
<evidence type="ECO:0000256" key="5">
    <source>
        <dbReference type="ARBA" id="ARBA00022840"/>
    </source>
</evidence>
<evidence type="ECO:0000256" key="3">
    <source>
        <dbReference type="ARBA" id="ARBA00022741"/>
    </source>
</evidence>
<gene>
    <name evidence="7" type="ORF">EVEC_LOCUS11056</name>
</gene>
<name>A0A0N4VLL0_ENTVE</name>
<dbReference type="PANTHER" id="PTHR24342">
    <property type="entry name" value="SERINE/THREONINE-PROTEIN KINASE 17"/>
    <property type="match status" value="1"/>
</dbReference>